<reference evidence="2 3" key="1">
    <citation type="submission" date="2019-07" db="EMBL/GenBank/DDBJ databases">
        <title>Complete Genome Sequence of Leptotrichia hongkongensis Strain JMUB5056.</title>
        <authorList>
            <person name="Watanabe S."/>
            <person name="Cui L."/>
        </authorList>
    </citation>
    <scope>NUCLEOTIDE SEQUENCE [LARGE SCALE GENOMIC DNA]</scope>
    <source>
        <strain evidence="2 3">JMUB5056</strain>
    </source>
</reference>
<dbReference type="GO" id="GO:0003676">
    <property type="term" value="F:nucleic acid binding"/>
    <property type="evidence" value="ECO:0007669"/>
    <property type="project" value="InterPro"/>
</dbReference>
<dbReference type="EMBL" id="AP019846">
    <property type="protein sequence ID" value="BBM58766.1"/>
    <property type="molecule type" value="Genomic_DNA"/>
</dbReference>
<protein>
    <recommendedName>
        <fullName evidence="1">Integrase catalytic domain-containing protein</fullName>
    </recommendedName>
</protein>
<evidence type="ECO:0000313" key="2">
    <source>
        <dbReference type="EMBL" id="BBM58766.1"/>
    </source>
</evidence>
<accession>A0A510L4N8</accession>
<dbReference type="InterPro" id="IPR036397">
    <property type="entry name" value="RNaseH_sf"/>
</dbReference>
<feature type="domain" description="Integrase catalytic" evidence="1">
    <location>
        <begin position="1"/>
        <end position="110"/>
    </location>
</feature>
<dbReference type="KEGG" id="lhg:JMUB5056_0348"/>
<evidence type="ECO:0000313" key="3">
    <source>
        <dbReference type="Proteomes" id="UP000321561"/>
    </source>
</evidence>
<dbReference type="GO" id="GO:0015074">
    <property type="term" value="P:DNA integration"/>
    <property type="evidence" value="ECO:0007669"/>
    <property type="project" value="InterPro"/>
</dbReference>
<dbReference type="PANTHER" id="PTHR42648:SF12">
    <property type="entry name" value="BLL1855 PROTEIN"/>
    <property type="match status" value="1"/>
</dbReference>
<dbReference type="InterPro" id="IPR001584">
    <property type="entry name" value="Integrase_cat-core"/>
</dbReference>
<dbReference type="Pfam" id="PF13683">
    <property type="entry name" value="rve_3"/>
    <property type="match status" value="1"/>
</dbReference>
<dbReference type="RefSeq" id="WP_197735198.1">
    <property type="nucleotide sequence ID" value="NZ_AP019846.1"/>
</dbReference>
<dbReference type="InterPro" id="IPR012337">
    <property type="entry name" value="RNaseH-like_sf"/>
</dbReference>
<dbReference type="Proteomes" id="UP000321561">
    <property type="component" value="Chromosome"/>
</dbReference>
<dbReference type="Gene3D" id="3.30.420.10">
    <property type="entry name" value="Ribonuclease H-like superfamily/Ribonuclease H"/>
    <property type="match status" value="1"/>
</dbReference>
<proteinExistence type="predicted"/>
<organism evidence="2 3">
    <name type="scientific">Leptotrichia hongkongensis</name>
    <dbReference type="NCBI Taxonomy" id="554406"/>
    <lineage>
        <taxon>Bacteria</taxon>
        <taxon>Fusobacteriati</taxon>
        <taxon>Fusobacteriota</taxon>
        <taxon>Fusobacteriia</taxon>
        <taxon>Fusobacteriales</taxon>
        <taxon>Leptotrichiaceae</taxon>
        <taxon>Leptotrichia</taxon>
    </lineage>
</organism>
<dbReference type="SUPFAM" id="SSF53098">
    <property type="entry name" value="Ribonuclease H-like"/>
    <property type="match status" value="1"/>
</dbReference>
<dbReference type="AlphaFoldDB" id="A0A510L4N8"/>
<gene>
    <name evidence="2" type="ORF">JMUB5056_0348</name>
</gene>
<dbReference type="PANTHER" id="PTHR42648">
    <property type="entry name" value="TRANSPOSASE, PUTATIVE-RELATED"/>
    <property type="match status" value="1"/>
</dbReference>
<name>A0A510L4N8_9FUSO</name>
<sequence>MERELGFDIKKVQTDNGKEFTNSESDKKTLFELKLEEKGIEYVTTRPYSPWENGKVERSHRLDSKYYADKKFKSKEELLRAIRKYNTRYNNISRKVLGFKSPNEVLKEYKENQ</sequence>
<evidence type="ECO:0000259" key="1">
    <source>
        <dbReference type="PROSITE" id="PS50994"/>
    </source>
</evidence>
<dbReference type="PROSITE" id="PS50994">
    <property type="entry name" value="INTEGRASE"/>
    <property type="match status" value="1"/>
</dbReference>
<dbReference type="InterPro" id="IPR039537">
    <property type="entry name" value="Retrotran_Ty1/copia-like"/>
</dbReference>